<evidence type="ECO:0000256" key="1">
    <source>
        <dbReference type="ARBA" id="ARBA00007137"/>
    </source>
</evidence>
<dbReference type="Proteomes" id="UP000193224">
    <property type="component" value="Unassembled WGS sequence"/>
</dbReference>
<comment type="similarity">
    <text evidence="1">Belongs to the trimethylamine methyltransferase family.</text>
</comment>
<protein>
    <submittedName>
        <fullName evidence="4">Trimethylamine methyltransferase (MTTB)</fullName>
    </submittedName>
</protein>
<dbReference type="AlphaFoldDB" id="A0A1X7BM14"/>
<evidence type="ECO:0000313" key="5">
    <source>
        <dbReference type="Proteomes" id="UP000193224"/>
    </source>
</evidence>
<evidence type="ECO:0000256" key="3">
    <source>
        <dbReference type="ARBA" id="ARBA00022679"/>
    </source>
</evidence>
<sequence>MPRTIRLYDLNGNLKVDMSSRITSYCPGHNCVRILDRVTGTLRPCTLQDIRETAKVYEALANISMSCSLGYPGNVPAEDEGAATVKTLFEHCTKPAAILAHDEHIQARILAHLSNLAGGYQNLGDKPIALELMGPISPLRLPAEFCERVINAAHHRLPIVCYPATFPGMFSPISVAGAIAQSSAEAIAGVVIHQLTEPGAPILSGSAVLPMDMRQADLAYGSPEYMLKGLELQITSAPSAFRHGSVRAVRIPTPSMRRLRQRPGQIWRSPRWRAHHSWITSDFCLAAGPAR</sequence>
<keyword evidence="2 4" id="KW-0489">Methyltransferase</keyword>
<accession>A0A1X7BM14</accession>
<organism evidence="4 5">
    <name type="scientific">Roseovarius aestuarii</name>
    <dbReference type="NCBI Taxonomy" id="475083"/>
    <lineage>
        <taxon>Bacteria</taxon>
        <taxon>Pseudomonadati</taxon>
        <taxon>Pseudomonadota</taxon>
        <taxon>Alphaproteobacteria</taxon>
        <taxon>Rhodobacterales</taxon>
        <taxon>Roseobacteraceae</taxon>
        <taxon>Roseovarius</taxon>
    </lineage>
</organism>
<gene>
    <name evidence="4" type="ORF">ROA7745_00463</name>
</gene>
<dbReference type="InterPro" id="IPR038601">
    <property type="entry name" value="MttB-like_sf"/>
</dbReference>
<dbReference type="OrthoDB" id="5418352at2"/>
<dbReference type="EMBL" id="FWXB01000001">
    <property type="protein sequence ID" value="SMC10656.1"/>
    <property type="molecule type" value="Genomic_DNA"/>
</dbReference>
<evidence type="ECO:0000256" key="2">
    <source>
        <dbReference type="ARBA" id="ARBA00022603"/>
    </source>
</evidence>
<reference evidence="4 5" key="1">
    <citation type="submission" date="2017-03" db="EMBL/GenBank/DDBJ databases">
        <authorList>
            <person name="Afonso C.L."/>
            <person name="Miller P.J."/>
            <person name="Scott M.A."/>
            <person name="Spackman E."/>
            <person name="Goraichik I."/>
            <person name="Dimitrov K.M."/>
            <person name="Suarez D.L."/>
            <person name="Swayne D.E."/>
        </authorList>
    </citation>
    <scope>NUCLEOTIDE SEQUENCE [LARGE SCALE GENOMIC DNA]</scope>
    <source>
        <strain evidence="4 5">CECT 7745</strain>
    </source>
</reference>
<dbReference type="Gene3D" id="3.20.20.480">
    <property type="entry name" value="Trimethylamine methyltransferase-like"/>
    <property type="match status" value="1"/>
</dbReference>
<dbReference type="InterPro" id="IPR010426">
    <property type="entry name" value="MTTB_MeTrfase"/>
</dbReference>
<keyword evidence="5" id="KW-1185">Reference proteome</keyword>
<proteinExistence type="inferred from homology"/>
<dbReference type="GO" id="GO:0032259">
    <property type="term" value="P:methylation"/>
    <property type="evidence" value="ECO:0007669"/>
    <property type="project" value="UniProtKB-KW"/>
</dbReference>
<dbReference type="GO" id="GO:0008168">
    <property type="term" value="F:methyltransferase activity"/>
    <property type="evidence" value="ECO:0007669"/>
    <property type="project" value="UniProtKB-KW"/>
</dbReference>
<dbReference type="GO" id="GO:0015948">
    <property type="term" value="P:methanogenesis"/>
    <property type="evidence" value="ECO:0007669"/>
    <property type="project" value="InterPro"/>
</dbReference>
<keyword evidence="3 4" id="KW-0808">Transferase</keyword>
<name>A0A1X7BM14_9RHOB</name>
<dbReference type="Pfam" id="PF06253">
    <property type="entry name" value="MTTB"/>
    <property type="match status" value="1"/>
</dbReference>
<evidence type="ECO:0000313" key="4">
    <source>
        <dbReference type="EMBL" id="SMC10656.1"/>
    </source>
</evidence>